<evidence type="ECO:0000256" key="2">
    <source>
        <dbReference type="PROSITE-ProRule" id="PRU00169"/>
    </source>
</evidence>
<accession>A0ABS3YBW3</accession>
<dbReference type="EMBL" id="JAGHKP010000001">
    <property type="protein sequence ID" value="MBO9152159.1"/>
    <property type="molecule type" value="Genomic_DNA"/>
</dbReference>
<dbReference type="PROSITE" id="PS50110">
    <property type="entry name" value="RESPONSE_REGULATORY"/>
    <property type="match status" value="1"/>
</dbReference>
<dbReference type="SUPFAM" id="SSF52172">
    <property type="entry name" value="CheY-like"/>
    <property type="match status" value="1"/>
</dbReference>
<dbReference type="RefSeq" id="WP_209145046.1">
    <property type="nucleotide sequence ID" value="NZ_JAGHKP010000001.1"/>
</dbReference>
<dbReference type="Pfam" id="PF00072">
    <property type="entry name" value="Response_reg"/>
    <property type="match status" value="1"/>
</dbReference>
<feature type="modified residue" description="4-aspartylphosphate" evidence="2">
    <location>
        <position position="64"/>
    </location>
</feature>
<keyword evidence="1 2" id="KW-0597">Phosphoprotein</keyword>
<dbReference type="InterPro" id="IPR050595">
    <property type="entry name" value="Bact_response_regulator"/>
</dbReference>
<dbReference type="InterPro" id="IPR011006">
    <property type="entry name" value="CheY-like_superfamily"/>
</dbReference>
<proteinExistence type="predicted"/>
<dbReference type="PANTHER" id="PTHR44591:SF3">
    <property type="entry name" value="RESPONSE REGULATORY DOMAIN-CONTAINING PROTEIN"/>
    <property type="match status" value="1"/>
</dbReference>
<evidence type="ECO:0000256" key="1">
    <source>
        <dbReference type="ARBA" id="ARBA00022553"/>
    </source>
</evidence>
<feature type="domain" description="Response regulatory" evidence="3">
    <location>
        <begin position="11"/>
        <end position="131"/>
    </location>
</feature>
<evidence type="ECO:0000313" key="4">
    <source>
        <dbReference type="EMBL" id="MBO9152159.1"/>
    </source>
</evidence>
<sequence>MTGDNVILYSSILLIEDDPDDRELFIQAIDAISNGNPIEVRTAPNGADGLKLLQQKTPDIIFSDVNMPVMDGFQFALAVYDHFPSLKVPIVFMSTANLHRDIVYAEMLNVIHYIRKPGAVSELEKEVAQVLSNRYLS</sequence>
<dbReference type="InterPro" id="IPR001789">
    <property type="entry name" value="Sig_transdc_resp-reg_receiver"/>
</dbReference>
<gene>
    <name evidence="4" type="ORF">J7I43_08050</name>
</gene>
<dbReference type="Gene3D" id="3.40.50.2300">
    <property type="match status" value="1"/>
</dbReference>
<evidence type="ECO:0000313" key="5">
    <source>
        <dbReference type="Proteomes" id="UP000679126"/>
    </source>
</evidence>
<dbReference type="PANTHER" id="PTHR44591">
    <property type="entry name" value="STRESS RESPONSE REGULATOR PROTEIN 1"/>
    <property type="match status" value="1"/>
</dbReference>
<comment type="caution">
    <text evidence="4">The sequence shown here is derived from an EMBL/GenBank/DDBJ whole genome shotgun (WGS) entry which is preliminary data.</text>
</comment>
<dbReference type="Proteomes" id="UP000679126">
    <property type="component" value="Unassembled WGS sequence"/>
</dbReference>
<name>A0ABS3YBW3_9BACT</name>
<dbReference type="SMART" id="SM00448">
    <property type="entry name" value="REC"/>
    <property type="match status" value="1"/>
</dbReference>
<reference evidence="5" key="1">
    <citation type="submission" date="2021-03" db="EMBL/GenBank/DDBJ databases">
        <title>Assistant Professor.</title>
        <authorList>
            <person name="Huq M.A."/>
        </authorList>
    </citation>
    <scope>NUCLEOTIDE SEQUENCE [LARGE SCALE GENOMIC DNA]</scope>
    <source>
        <strain evidence="5">MAH-28</strain>
    </source>
</reference>
<evidence type="ECO:0000259" key="3">
    <source>
        <dbReference type="PROSITE" id="PS50110"/>
    </source>
</evidence>
<keyword evidence="5" id="KW-1185">Reference proteome</keyword>
<organism evidence="4 5">
    <name type="scientific">Chitinophaga chungangae</name>
    <dbReference type="NCBI Taxonomy" id="2821488"/>
    <lineage>
        <taxon>Bacteria</taxon>
        <taxon>Pseudomonadati</taxon>
        <taxon>Bacteroidota</taxon>
        <taxon>Chitinophagia</taxon>
        <taxon>Chitinophagales</taxon>
        <taxon>Chitinophagaceae</taxon>
        <taxon>Chitinophaga</taxon>
    </lineage>
</organism>
<protein>
    <submittedName>
        <fullName evidence="4">Response regulator</fullName>
    </submittedName>
</protein>